<dbReference type="Proteomes" id="UP000240653">
    <property type="component" value="Unassembled WGS sequence"/>
</dbReference>
<reference evidence="1 2" key="1">
    <citation type="submission" date="2018-03" db="EMBL/GenBank/DDBJ databases">
        <title>The draft genome of Mesorhizobium soli JCM 19897.</title>
        <authorList>
            <person name="Li L."/>
            <person name="Liu L."/>
            <person name="Liang L."/>
            <person name="Wang T."/>
            <person name="Zhang X."/>
        </authorList>
    </citation>
    <scope>NUCLEOTIDE SEQUENCE [LARGE SCALE GENOMIC DNA]</scope>
    <source>
        <strain evidence="1 2">JCM 19897</strain>
    </source>
</reference>
<organism evidence="1 2">
    <name type="scientific">Pseudaminobacter soli</name>
    <name type="common">ex Li et al. 2025</name>
    <dbReference type="NCBI Taxonomy" id="1295366"/>
    <lineage>
        <taxon>Bacteria</taxon>
        <taxon>Pseudomonadati</taxon>
        <taxon>Pseudomonadota</taxon>
        <taxon>Alphaproteobacteria</taxon>
        <taxon>Hyphomicrobiales</taxon>
        <taxon>Phyllobacteriaceae</taxon>
        <taxon>Pseudaminobacter</taxon>
    </lineage>
</organism>
<evidence type="ECO:0000313" key="1">
    <source>
        <dbReference type="EMBL" id="PSJ53797.1"/>
    </source>
</evidence>
<proteinExistence type="predicted"/>
<dbReference type="EMBL" id="PXYL01000028">
    <property type="protein sequence ID" value="PSJ53797.1"/>
    <property type="molecule type" value="Genomic_DNA"/>
</dbReference>
<comment type="caution">
    <text evidence="1">The sequence shown here is derived from an EMBL/GenBank/DDBJ whole genome shotgun (WGS) entry which is preliminary data.</text>
</comment>
<sequence>MVIASVAVATSPSFAQSTIRSVDPGPRLLESYIAYIGPQDLYNSRGIRLTEPWQILRQDRANFHRYGKADRADQYDSFFADERNRAAKEVMLMRGTIQARAARDLVSGGAMILVEIYGRGSVGEYIDVSVMR</sequence>
<dbReference type="AlphaFoldDB" id="A0A2P7RU89"/>
<name>A0A2P7RU89_9HYPH</name>
<evidence type="ECO:0000313" key="2">
    <source>
        <dbReference type="Proteomes" id="UP000240653"/>
    </source>
</evidence>
<dbReference type="OrthoDB" id="8453064at2"/>
<gene>
    <name evidence="1" type="ORF">C7I85_27785</name>
</gene>
<protein>
    <submittedName>
        <fullName evidence="1">Uncharacterized protein</fullName>
    </submittedName>
</protein>
<keyword evidence="2" id="KW-1185">Reference proteome</keyword>
<accession>A0A2P7RU89</accession>